<accession>A0ACC3YL27</accession>
<name>A0ACC3YL27_COLTU</name>
<keyword evidence="2" id="KW-1185">Reference proteome</keyword>
<comment type="caution">
    <text evidence="1">The sequence shown here is derived from an EMBL/GenBank/DDBJ whole genome shotgun (WGS) entry which is preliminary data.</text>
</comment>
<reference evidence="1 2" key="1">
    <citation type="journal article" date="2020" name="Phytopathology">
        <title>Genome Sequence Resources of Colletotrichum truncatum, C. plurivorum, C. musicola, and C. sojae: Four Species Pathogenic to Soybean (Glycine max).</title>
        <authorList>
            <person name="Rogerio F."/>
            <person name="Boufleur T.R."/>
            <person name="Ciampi-Guillardi M."/>
            <person name="Sukno S.A."/>
            <person name="Thon M.R."/>
            <person name="Massola Junior N.S."/>
            <person name="Baroncelli R."/>
        </authorList>
    </citation>
    <scope>NUCLEOTIDE SEQUENCE [LARGE SCALE GENOMIC DNA]</scope>
    <source>
        <strain evidence="1 2">CMES1059</strain>
    </source>
</reference>
<evidence type="ECO:0000313" key="1">
    <source>
        <dbReference type="EMBL" id="KAL0932610.1"/>
    </source>
</evidence>
<dbReference type="EMBL" id="VUJX02000008">
    <property type="protein sequence ID" value="KAL0932610.1"/>
    <property type="molecule type" value="Genomic_DNA"/>
</dbReference>
<evidence type="ECO:0000313" key="2">
    <source>
        <dbReference type="Proteomes" id="UP000805649"/>
    </source>
</evidence>
<dbReference type="Proteomes" id="UP000805649">
    <property type="component" value="Unassembled WGS sequence"/>
</dbReference>
<gene>
    <name evidence="1" type="ORF">CTRU02_211573</name>
</gene>
<proteinExistence type="predicted"/>
<sequence length="284" mass="31318">MFTIGKLHGRGVEDHRAGYPRFAALIAANDSFFVFRRFLRLRARVLLLKQDHLSVLEEKLDLLDEKEESPLFLGKSRCDRNEARKSLLLEIESCLSSYDSFSDQTRRALSLGTAPSKDVLSLQNWVENSSCLSRDETAYLEEEADLAPMACSKDSAVEKLEDWVEGKLIHYYRGFRKSPLHNVSNDANVYIYSGSLVKGSARALMLCLATGLILIPVIICLAVDSAVARVLVIILSTVSFLSVLSQLTNARMMELVLAGATFATVLTVFVSGENPPPVLAASAT</sequence>
<protein>
    <submittedName>
        <fullName evidence="1">Uncharacterized protein</fullName>
    </submittedName>
</protein>
<organism evidence="1 2">
    <name type="scientific">Colletotrichum truncatum</name>
    <name type="common">Anthracnose fungus</name>
    <name type="synonym">Colletotrichum capsici</name>
    <dbReference type="NCBI Taxonomy" id="5467"/>
    <lineage>
        <taxon>Eukaryota</taxon>
        <taxon>Fungi</taxon>
        <taxon>Dikarya</taxon>
        <taxon>Ascomycota</taxon>
        <taxon>Pezizomycotina</taxon>
        <taxon>Sordariomycetes</taxon>
        <taxon>Hypocreomycetidae</taxon>
        <taxon>Glomerellales</taxon>
        <taxon>Glomerellaceae</taxon>
        <taxon>Colletotrichum</taxon>
        <taxon>Colletotrichum truncatum species complex</taxon>
    </lineage>
</organism>